<name>A0A7H9EA71_9LACO</name>
<accession>A0A7H9EA71</accession>
<reference evidence="1 2" key="1">
    <citation type="submission" date="2020-01" db="EMBL/GenBank/DDBJ databases">
        <title>Complete and circular genome sequences of six lactobacillus isolates from horses.</title>
        <authorList>
            <person name="Hassan H.M."/>
        </authorList>
    </citation>
    <scope>NUCLEOTIDE SEQUENCE [LARGE SCALE GENOMIC DNA]</scope>
    <source>
        <strain evidence="1 2">1D</strain>
    </source>
</reference>
<evidence type="ECO:0000313" key="2">
    <source>
        <dbReference type="Proteomes" id="UP000510660"/>
    </source>
</evidence>
<evidence type="ECO:0000313" key="1">
    <source>
        <dbReference type="EMBL" id="QLL74581.1"/>
    </source>
</evidence>
<gene>
    <name evidence="1" type="ORF">GTO85_09595</name>
</gene>
<dbReference type="EMBL" id="CP047415">
    <property type="protein sequence ID" value="QLL74581.1"/>
    <property type="molecule type" value="Genomic_DNA"/>
</dbReference>
<organism evidence="1 2">
    <name type="scientific">Lactobacillus crispatus</name>
    <dbReference type="NCBI Taxonomy" id="47770"/>
    <lineage>
        <taxon>Bacteria</taxon>
        <taxon>Bacillati</taxon>
        <taxon>Bacillota</taxon>
        <taxon>Bacilli</taxon>
        <taxon>Lactobacillales</taxon>
        <taxon>Lactobacillaceae</taxon>
        <taxon>Lactobacillus</taxon>
    </lineage>
</organism>
<dbReference type="RefSeq" id="WP_150398710.1">
    <property type="nucleotide sequence ID" value="NZ_CP047415.1"/>
</dbReference>
<dbReference type="Proteomes" id="UP000510660">
    <property type="component" value="Chromosome"/>
</dbReference>
<dbReference type="AlphaFoldDB" id="A0A7H9EA71"/>
<sequence length="148" mass="17514">MKLDTLTYKYNYESSTQNLFQTLLDEQLKYFQYHDPNIAELKEGQQIDVHLKTKIRQYDSPTKMKITKIVPNKEFQLVTDQVGDHDITQTFKFVKGNKNQNQLVYSEQTNVKGARSQGVFFMTGLLYKFFYDRAMKKKFSQLDKMALN</sequence>
<proteinExistence type="predicted"/>
<protein>
    <submittedName>
        <fullName evidence="1">DUF3284 domain-containing protein</fullName>
    </submittedName>
</protein>